<organism evidence="2 3">
    <name type="scientific">Halomonas cupida</name>
    <dbReference type="NCBI Taxonomy" id="44933"/>
    <lineage>
        <taxon>Bacteria</taxon>
        <taxon>Pseudomonadati</taxon>
        <taxon>Pseudomonadota</taxon>
        <taxon>Gammaproteobacteria</taxon>
        <taxon>Oceanospirillales</taxon>
        <taxon>Halomonadaceae</taxon>
        <taxon>Halomonas</taxon>
    </lineage>
</organism>
<evidence type="ECO:0000256" key="1">
    <source>
        <dbReference type="SAM" id="MobiDB-lite"/>
    </source>
</evidence>
<dbReference type="EMBL" id="FRCA01000016">
    <property type="protein sequence ID" value="SHM86495.1"/>
    <property type="molecule type" value="Genomic_DNA"/>
</dbReference>
<evidence type="ECO:0000313" key="3">
    <source>
        <dbReference type="Proteomes" id="UP000184123"/>
    </source>
</evidence>
<accession>A0A1M7M771</accession>
<evidence type="ECO:0000313" key="2">
    <source>
        <dbReference type="EMBL" id="SHM86495.1"/>
    </source>
</evidence>
<feature type="region of interest" description="Disordered" evidence="1">
    <location>
        <begin position="38"/>
        <end position="57"/>
    </location>
</feature>
<protein>
    <submittedName>
        <fullName evidence="2">Uncharacterized protein</fullName>
    </submittedName>
</protein>
<proteinExistence type="predicted"/>
<dbReference type="AlphaFoldDB" id="A0A1M7M771"/>
<gene>
    <name evidence="2" type="ORF">SAMN05660971_04091</name>
</gene>
<reference evidence="2 3" key="1">
    <citation type="submission" date="2016-11" db="EMBL/GenBank/DDBJ databases">
        <authorList>
            <person name="Jaros S."/>
            <person name="Januszkiewicz K."/>
            <person name="Wedrychowicz H."/>
        </authorList>
    </citation>
    <scope>NUCLEOTIDE SEQUENCE [LARGE SCALE GENOMIC DNA]</scope>
    <source>
        <strain evidence="2 3">DSM 4740</strain>
    </source>
</reference>
<name>A0A1M7M771_9GAMM</name>
<sequence>MTAFREFASAASHGQYSDYGWGYSWRFIEARSGQLATSDREQFGGQKQVRNHRCPRS</sequence>
<dbReference type="Proteomes" id="UP000184123">
    <property type="component" value="Unassembled WGS sequence"/>
</dbReference>
<dbReference type="RefSeq" id="WP_170234299.1">
    <property type="nucleotide sequence ID" value="NZ_BJXU01000158.1"/>
</dbReference>